<organism evidence="2 3">
    <name type="scientific">Deinandra increscens subsp. villosa</name>
    <dbReference type="NCBI Taxonomy" id="3103831"/>
    <lineage>
        <taxon>Eukaryota</taxon>
        <taxon>Viridiplantae</taxon>
        <taxon>Streptophyta</taxon>
        <taxon>Embryophyta</taxon>
        <taxon>Tracheophyta</taxon>
        <taxon>Spermatophyta</taxon>
        <taxon>Magnoliopsida</taxon>
        <taxon>eudicotyledons</taxon>
        <taxon>Gunneridae</taxon>
        <taxon>Pentapetalae</taxon>
        <taxon>asterids</taxon>
        <taxon>campanulids</taxon>
        <taxon>Asterales</taxon>
        <taxon>Asteraceae</taxon>
        <taxon>Asteroideae</taxon>
        <taxon>Heliantheae alliance</taxon>
        <taxon>Madieae</taxon>
        <taxon>Madiinae</taxon>
        <taxon>Deinandra</taxon>
    </lineage>
</organism>
<accession>A0AAP0D0F1</accession>
<dbReference type="SMART" id="SM00848">
    <property type="entry name" value="Inhibitor_I29"/>
    <property type="match status" value="1"/>
</dbReference>
<gene>
    <name evidence="2" type="ORF">SSX86_017717</name>
</gene>
<reference evidence="2 3" key="1">
    <citation type="submission" date="2024-04" db="EMBL/GenBank/DDBJ databases">
        <title>The reference genome of an endangered Asteraceae, Deinandra increscens subsp. villosa, native to the Central Coast of California.</title>
        <authorList>
            <person name="Guilliams M."/>
            <person name="Hasenstab-Lehman K."/>
            <person name="Meyer R."/>
            <person name="Mcevoy S."/>
        </authorList>
    </citation>
    <scope>NUCLEOTIDE SEQUENCE [LARGE SCALE GENOMIC DNA]</scope>
    <source>
        <tissue evidence="2">Leaf</tissue>
    </source>
</reference>
<dbReference type="SUPFAM" id="SSF54001">
    <property type="entry name" value="Cysteine proteinases"/>
    <property type="match status" value="1"/>
</dbReference>
<protein>
    <recommendedName>
        <fullName evidence="1">Cathepsin propeptide inhibitor domain-containing protein</fullName>
    </recommendedName>
</protein>
<comment type="caution">
    <text evidence="2">The sequence shown here is derived from an EMBL/GenBank/DDBJ whole genome shotgun (WGS) entry which is preliminary data.</text>
</comment>
<dbReference type="InterPro" id="IPR013201">
    <property type="entry name" value="Prot_inhib_I29"/>
</dbReference>
<keyword evidence="3" id="KW-1185">Reference proteome</keyword>
<dbReference type="EMBL" id="JBCNJP010000018">
    <property type="protein sequence ID" value="KAK9063845.1"/>
    <property type="molecule type" value="Genomic_DNA"/>
</dbReference>
<dbReference type="Gene3D" id="1.10.287.2250">
    <property type="match status" value="1"/>
</dbReference>
<dbReference type="AlphaFoldDB" id="A0AAP0D0F1"/>
<evidence type="ECO:0000259" key="1">
    <source>
        <dbReference type="SMART" id="SM00848"/>
    </source>
</evidence>
<sequence length="140" mass="16081">MALRSALPLRLMTKNFVKQQQYSSRRLFDIIAPVGAKVFKGWGGRTRDEVKDMFEEWMIEHNKVYKSLAEKEKRFEIFRNTLKIVENHNSTGSPVYKLGLNMMSDLTLEEAKRNYCGIIPRHRRGGPSPLIGSAVPLSLV</sequence>
<proteinExistence type="predicted"/>
<dbReference type="InterPro" id="IPR038765">
    <property type="entry name" value="Papain-like_cys_pep_sf"/>
</dbReference>
<feature type="domain" description="Cathepsin propeptide inhibitor" evidence="1">
    <location>
        <begin position="54"/>
        <end position="111"/>
    </location>
</feature>
<name>A0AAP0D0F1_9ASTR</name>
<evidence type="ECO:0000313" key="2">
    <source>
        <dbReference type="EMBL" id="KAK9063845.1"/>
    </source>
</evidence>
<dbReference type="Proteomes" id="UP001408789">
    <property type="component" value="Unassembled WGS sequence"/>
</dbReference>
<evidence type="ECO:0000313" key="3">
    <source>
        <dbReference type="Proteomes" id="UP001408789"/>
    </source>
</evidence>
<dbReference type="Pfam" id="PF08246">
    <property type="entry name" value="Inhibitor_I29"/>
    <property type="match status" value="1"/>
</dbReference>